<dbReference type="Gene3D" id="1.10.530.10">
    <property type="match status" value="1"/>
</dbReference>
<dbReference type="Pfam" id="PF03995">
    <property type="entry name" value="Inhibitor_I36"/>
    <property type="match status" value="1"/>
</dbReference>
<reference evidence="3 4" key="1">
    <citation type="submission" date="2023-03" db="EMBL/GenBank/DDBJ databases">
        <title>YIM 133296 draft genome.</title>
        <authorList>
            <person name="Xiong L."/>
        </authorList>
    </citation>
    <scope>NUCLEOTIDE SEQUENCE [LARGE SCALE GENOMIC DNA]</scope>
    <source>
        <strain evidence="3 4">YIM 133296</strain>
    </source>
</reference>
<sequence>MSRTRFTRLSVLAAVPLATLGLVVAGTVSPSAAHAAGRDGVCDSGEFCYYYNSDEAGSVSDFTSSIDDYGTTQPSCYDFKGAGAGKGLCVKNNAASAWNRSDRPVIVYYNSNYGGASQTIQPGTKANLNATLKNNNASHQFYSNNQLTAFTFFVGIGYTKRQSAGMVGNLMQESGTGVNPNATQAGGAGRGIAQWSTGGRWDTSANDNVVWYANKLGMSPWSLTLQLKFVQYELNTFSGYGKSPLIASTTIDGATVVFQDYFERCGTCYTANRKAYAHQVYDTYA</sequence>
<dbReference type="InterPro" id="IPR041219">
    <property type="entry name" value="Phage_lysozyme2"/>
</dbReference>
<protein>
    <submittedName>
        <fullName evidence="3">Phage tail tip lysozyme</fullName>
    </submittedName>
</protein>
<dbReference type="PROSITE" id="PS51318">
    <property type="entry name" value="TAT"/>
    <property type="match status" value="1"/>
</dbReference>
<dbReference type="InterPro" id="IPR006311">
    <property type="entry name" value="TAT_signal"/>
</dbReference>
<dbReference type="Proteomes" id="UP001528912">
    <property type="component" value="Unassembled WGS sequence"/>
</dbReference>
<evidence type="ECO:0000313" key="4">
    <source>
        <dbReference type="Proteomes" id="UP001528912"/>
    </source>
</evidence>
<keyword evidence="1" id="KW-0732">Signal</keyword>
<dbReference type="Pfam" id="PF18013">
    <property type="entry name" value="Phage_lysozyme2"/>
    <property type="match status" value="1"/>
</dbReference>
<feature type="chain" id="PRO_5046233404" evidence="1">
    <location>
        <begin position="36"/>
        <end position="285"/>
    </location>
</feature>
<name>A0ABT6C9R8_9MICO</name>
<evidence type="ECO:0000259" key="2">
    <source>
        <dbReference type="Pfam" id="PF18013"/>
    </source>
</evidence>
<evidence type="ECO:0000313" key="3">
    <source>
        <dbReference type="EMBL" id="MDF8265613.1"/>
    </source>
</evidence>
<proteinExistence type="predicted"/>
<keyword evidence="4" id="KW-1185">Reference proteome</keyword>
<accession>A0ABT6C9R8</accession>
<feature type="domain" description="Phage tail lysozyme" evidence="2">
    <location>
        <begin position="145"/>
        <end position="284"/>
    </location>
</feature>
<organism evidence="3 4">
    <name type="scientific">Luteipulveratus flavus</name>
    <dbReference type="NCBI Taxonomy" id="3031728"/>
    <lineage>
        <taxon>Bacteria</taxon>
        <taxon>Bacillati</taxon>
        <taxon>Actinomycetota</taxon>
        <taxon>Actinomycetes</taxon>
        <taxon>Micrococcales</taxon>
        <taxon>Dermacoccaceae</taxon>
        <taxon>Luteipulveratus</taxon>
    </lineage>
</organism>
<dbReference type="RefSeq" id="WP_277192926.1">
    <property type="nucleotide sequence ID" value="NZ_JAROAV010000037.1"/>
</dbReference>
<evidence type="ECO:0000256" key="1">
    <source>
        <dbReference type="SAM" id="SignalP"/>
    </source>
</evidence>
<dbReference type="EMBL" id="JAROAV010000037">
    <property type="protein sequence ID" value="MDF8265613.1"/>
    <property type="molecule type" value="Genomic_DNA"/>
</dbReference>
<gene>
    <name evidence="3" type="ORF">P4R38_15295</name>
</gene>
<feature type="signal peptide" evidence="1">
    <location>
        <begin position="1"/>
        <end position="35"/>
    </location>
</feature>
<comment type="caution">
    <text evidence="3">The sequence shown here is derived from an EMBL/GenBank/DDBJ whole genome shotgun (WGS) entry which is preliminary data.</text>
</comment>